<sequence length="114" mass="12563">MVTKTRPAVLDVVPAPTLGRTTATVRSTPTGNAHGGMVNRGVAPVVGVRRGYNLSPMVSNVVKVLPVFYSDTATVEKGREFWELFEAHTEHLPDQSRLLVSRQKIKGRPAERWL</sequence>
<dbReference type="EMBL" id="BSXT01010703">
    <property type="protein sequence ID" value="GMF81883.1"/>
    <property type="molecule type" value="Genomic_DNA"/>
</dbReference>
<protein>
    <submittedName>
        <fullName evidence="1">Unnamed protein product</fullName>
    </submittedName>
</protein>
<evidence type="ECO:0000313" key="1">
    <source>
        <dbReference type="EMBL" id="GMF81883.1"/>
    </source>
</evidence>
<name>A0A9W6YN58_9STRA</name>
<evidence type="ECO:0000313" key="2">
    <source>
        <dbReference type="Proteomes" id="UP001165121"/>
    </source>
</evidence>
<reference evidence="1" key="1">
    <citation type="submission" date="2023-04" db="EMBL/GenBank/DDBJ databases">
        <title>Phytophthora fragariaefolia NBRC 109709.</title>
        <authorList>
            <person name="Ichikawa N."/>
            <person name="Sato H."/>
            <person name="Tonouchi N."/>
        </authorList>
    </citation>
    <scope>NUCLEOTIDE SEQUENCE</scope>
    <source>
        <strain evidence="1">NBRC 109709</strain>
    </source>
</reference>
<gene>
    <name evidence="1" type="ORF">Pfra01_002876600</name>
</gene>
<keyword evidence="2" id="KW-1185">Reference proteome</keyword>
<proteinExistence type="predicted"/>
<dbReference type="Proteomes" id="UP001165121">
    <property type="component" value="Unassembled WGS sequence"/>
</dbReference>
<organism evidence="1 2">
    <name type="scientific">Phytophthora fragariaefolia</name>
    <dbReference type="NCBI Taxonomy" id="1490495"/>
    <lineage>
        <taxon>Eukaryota</taxon>
        <taxon>Sar</taxon>
        <taxon>Stramenopiles</taxon>
        <taxon>Oomycota</taxon>
        <taxon>Peronosporomycetes</taxon>
        <taxon>Peronosporales</taxon>
        <taxon>Peronosporaceae</taxon>
        <taxon>Phytophthora</taxon>
    </lineage>
</organism>
<comment type="caution">
    <text evidence="1">The sequence shown here is derived from an EMBL/GenBank/DDBJ whole genome shotgun (WGS) entry which is preliminary data.</text>
</comment>
<dbReference type="OrthoDB" id="93247at2759"/>
<accession>A0A9W6YN58</accession>
<dbReference type="AlphaFoldDB" id="A0A9W6YN58"/>